<comment type="caution">
    <text evidence="3">The sequence shown here is derived from an EMBL/GenBank/DDBJ whole genome shotgun (WGS) entry which is preliminary data.</text>
</comment>
<evidence type="ECO:0000256" key="1">
    <source>
        <dbReference type="SAM" id="Coils"/>
    </source>
</evidence>
<dbReference type="Proteomes" id="UP001213000">
    <property type="component" value="Unassembled WGS sequence"/>
</dbReference>
<dbReference type="AlphaFoldDB" id="A0AAD5W168"/>
<feature type="region of interest" description="Disordered" evidence="2">
    <location>
        <begin position="1"/>
        <end position="160"/>
    </location>
</feature>
<evidence type="ECO:0000313" key="4">
    <source>
        <dbReference type="Proteomes" id="UP001213000"/>
    </source>
</evidence>
<accession>A0AAD5W168</accession>
<gene>
    <name evidence="3" type="ORF">NP233_g4407</name>
</gene>
<feature type="coiled-coil region" evidence="1">
    <location>
        <begin position="435"/>
        <end position="462"/>
    </location>
</feature>
<name>A0AAD5W168_9AGAR</name>
<feature type="compositionally biased region" description="Basic and acidic residues" evidence="2">
    <location>
        <begin position="805"/>
        <end position="824"/>
    </location>
</feature>
<feature type="compositionally biased region" description="Polar residues" evidence="2">
    <location>
        <begin position="87"/>
        <end position="136"/>
    </location>
</feature>
<feature type="compositionally biased region" description="Low complexity" evidence="2">
    <location>
        <begin position="332"/>
        <end position="344"/>
    </location>
</feature>
<feature type="compositionally biased region" description="Basic and acidic residues" evidence="2">
    <location>
        <begin position="1"/>
        <end position="10"/>
    </location>
</feature>
<sequence>MSKRTAEKTRTSGRLKKMRQDTEEEQVLEKGREDSPLTDFSVDSGGALIDTEEGVKESTTKDKGKEPALTKEVQTGKGVENAGKGTRNLSARGQEPTTPVGGSSEQSCSRVSTPMSFSELQRMSMTTPTRGTSTAAMGSESPGVEESEEEDLESERRHPTELPEECAVMNVELQDRNLLDTYEGLPCLDPGTFLSWNQTGDAPVPVRFEDWGKILTDVPYFLNMKDIFKFVRDRDYINPTRINPMLLSTVPITKIRDRFNLQVRVRDKWANAICITPIRVTTSSVLTITGGNEKAATICMAFKVDEIEVPGCNGSEMTFGTATRKIVWRAIPSTSTPRSKTTPTKAPPPRPKAMGKAVGKPPKKSTRKYMSLRPTDPVPVFDARQRQIEFTADYFDSLNEQLERFPGEIPEDSYVLVGYTVNFFCRRPEPGQPARAFLEMQIREAKIENKDEVRDVQNLSKDVVKSADIALGKDKDSELHRLLKKGDDEEEWVARVIGVVVAKDLPPYQRWQHRKEKTAKDLKQQLTITGLGSEVFNEYTEAAHEVTKRFNPALRTREPPAYKEKKAEGSLAFQATTPVFTLRAHASSPEDIPFTQLEDPDGSLSAVRGSDFIHTQDNYVEYRKLTKGVGEPRYERSGPNEIKVGDVVELEVYFRWLKLQAFTSFFVCLGAVTRVETKFRREMEDKQAQRHKIPTYTTLKRRRLFELPGQEPDRKTPAQGKTDASQASHARMKHSKGLQDLATREAERSKEEIERQQNLAEDIQKLGAFRIDSRPQTRASLPVRENTCGSTSTTGATASEGLDSQQKEQDSTIDSRQRKIRSEMDMQVDETER</sequence>
<evidence type="ECO:0000313" key="3">
    <source>
        <dbReference type="EMBL" id="KAJ3570427.1"/>
    </source>
</evidence>
<keyword evidence="1" id="KW-0175">Coiled coil</keyword>
<feature type="region of interest" description="Disordered" evidence="2">
    <location>
        <begin position="707"/>
        <end position="757"/>
    </location>
</feature>
<organism evidence="3 4">
    <name type="scientific">Leucocoprinus birnbaumii</name>
    <dbReference type="NCBI Taxonomy" id="56174"/>
    <lineage>
        <taxon>Eukaryota</taxon>
        <taxon>Fungi</taxon>
        <taxon>Dikarya</taxon>
        <taxon>Basidiomycota</taxon>
        <taxon>Agaricomycotina</taxon>
        <taxon>Agaricomycetes</taxon>
        <taxon>Agaricomycetidae</taxon>
        <taxon>Agaricales</taxon>
        <taxon>Agaricineae</taxon>
        <taxon>Agaricaceae</taxon>
        <taxon>Leucocoprinus</taxon>
    </lineage>
</organism>
<evidence type="ECO:0000256" key="2">
    <source>
        <dbReference type="SAM" id="MobiDB-lite"/>
    </source>
</evidence>
<feature type="compositionally biased region" description="Acidic residues" evidence="2">
    <location>
        <begin position="143"/>
        <end position="153"/>
    </location>
</feature>
<feature type="compositionally biased region" description="Low complexity" evidence="2">
    <location>
        <begin position="789"/>
        <end position="799"/>
    </location>
</feature>
<protein>
    <submittedName>
        <fullName evidence="3">Uncharacterized protein</fullName>
    </submittedName>
</protein>
<dbReference type="EMBL" id="JANIEX010000238">
    <property type="protein sequence ID" value="KAJ3570427.1"/>
    <property type="molecule type" value="Genomic_DNA"/>
</dbReference>
<proteinExistence type="predicted"/>
<feature type="compositionally biased region" description="Basic and acidic residues" evidence="2">
    <location>
        <begin position="53"/>
        <end position="69"/>
    </location>
</feature>
<feature type="compositionally biased region" description="Basic and acidic residues" evidence="2">
    <location>
        <begin position="742"/>
        <end position="755"/>
    </location>
</feature>
<keyword evidence="4" id="KW-1185">Reference proteome</keyword>
<feature type="region of interest" description="Disordered" evidence="2">
    <location>
        <begin position="770"/>
        <end position="833"/>
    </location>
</feature>
<feature type="region of interest" description="Disordered" evidence="2">
    <location>
        <begin position="332"/>
        <end position="376"/>
    </location>
</feature>
<reference evidence="3" key="1">
    <citation type="submission" date="2022-07" db="EMBL/GenBank/DDBJ databases">
        <title>Genome Sequence of Leucocoprinus birnbaumii.</title>
        <authorList>
            <person name="Buettner E."/>
        </authorList>
    </citation>
    <scope>NUCLEOTIDE SEQUENCE</scope>
    <source>
        <strain evidence="3">VT141</strain>
    </source>
</reference>